<evidence type="ECO:0000256" key="1">
    <source>
        <dbReference type="ARBA" id="ARBA00022723"/>
    </source>
</evidence>
<dbReference type="Proteomes" id="UP001497623">
    <property type="component" value="Unassembled WGS sequence"/>
</dbReference>
<feature type="compositionally biased region" description="Polar residues" evidence="6">
    <location>
        <begin position="335"/>
        <end position="405"/>
    </location>
</feature>
<feature type="compositionally biased region" description="Low complexity" evidence="6">
    <location>
        <begin position="473"/>
        <end position="486"/>
    </location>
</feature>
<keyword evidence="1" id="KW-0479">Metal-binding</keyword>
<feature type="coiled-coil region" evidence="5">
    <location>
        <begin position="166"/>
        <end position="228"/>
    </location>
</feature>
<evidence type="ECO:0000256" key="6">
    <source>
        <dbReference type="SAM" id="MobiDB-lite"/>
    </source>
</evidence>
<dbReference type="Pfam" id="PF13445">
    <property type="entry name" value="zf-RING_UBOX"/>
    <property type="match status" value="1"/>
</dbReference>
<feature type="compositionally biased region" description="Basic and acidic residues" evidence="6">
    <location>
        <begin position="299"/>
        <end position="334"/>
    </location>
</feature>
<protein>
    <recommendedName>
        <fullName evidence="7">RING-type domain-containing protein</fullName>
    </recommendedName>
</protein>
<feature type="compositionally biased region" description="Low complexity" evidence="6">
    <location>
        <begin position="619"/>
        <end position="634"/>
    </location>
</feature>
<proteinExistence type="predicted"/>
<dbReference type="PANTHER" id="PTHR25462">
    <property type="entry name" value="BONUS, ISOFORM C-RELATED"/>
    <property type="match status" value="1"/>
</dbReference>
<keyword evidence="9" id="KW-1185">Reference proteome</keyword>
<dbReference type="GO" id="GO:0008270">
    <property type="term" value="F:zinc ion binding"/>
    <property type="evidence" value="ECO:0007669"/>
    <property type="project" value="UniProtKB-KW"/>
</dbReference>
<feature type="region of interest" description="Disordered" evidence="6">
    <location>
        <begin position="288"/>
        <end position="405"/>
    </location>
</feature>
<organism evidence="8 9">
    <name type="scientific">Meganyctiphanes norvegica</name>
    <name type="common">Northern krill</name>
    <name type="synonym">Thysanopoda norvegica</name>
    <dbReference type="NCBI Taxonomy" id="48144"/>
    <lineage>
        <taxon>Eukaryota</taxon>
        <taxon>Metazoa</taxon>
        <taxon>Ecdysozoa</taxon>
        <taxon>Arthropoda</taxon>
        <taxon>Crustacea</taxon>
        <taxon>Multicrustacea</taxon>
        <taxon>Malacostraca</taxon>
        <taxon>Eumalacostraca</taxon>
        <taxon>Eucarida</taxon>
        <taxon>Euphausiacea</taxon>
        <taxon>Euphausiidae</taxon>
        <taxon>Meganyctiphanes</taxon>
    </lineage>
</organism>
<dbReference type="InterPro" id="IPR027370">
    <property type="entry name" value="Znf-RING_euk"/>
</dbReference>
<feature type="domain" description="RING-type" evidence="7">
    <location>
        <begin position="14"/>
        <end position="57"/>
    </location>
</feature>
<name>A0AAV2RLJ1_MEGNR</name>
<evidence type="ECO:0000259" key="7">
    <source>
        <dbReference type="PROSITE" id="PS50089"/>
    </source>
</evidence>
<keyword evidence="3" id="KW-0862">Zinc</keyword>
<dbReference type="PROSITE" id="PS50089">
    <property type="entry name" value="ZF_RING_2"/>
    <property type="match status" value="1"/>
</dbReference>
<dbReference type="InterPro" id="IPR013083">
    <property type="entry name" value="Znf_RING/FYVE/PHD"/>
</dbReference>
<evidence type="ECO:0000256" key="5">
    <source>
        <dbReference type="SAM" id="Coils"/>
    </source>
</evidence>
<feature type="compositionally biased region" description="Polar residues" evidence="6">
    <location>
        <begin position="599"/>
        <end position="617"/>
    </location>
</feature>
<reference evidence="8 9" key="1">
    <citation type="submission" date="2024-05" db="EMBL/GenBank/DDBJ databases">
        <authorList>
            <person name="Wallberg A."/>
        </authorList>
    </citation>
    <scope>NUCLEOTIDE SEQUENCE [LARGE SCALE GENOMIC DNA]</scope>
</reference>
<feature type="compositionally biased region" description="Low complexity" evidence="6">
    <location>
        <begin position="574"/>
        <end position="590"/>
    </location>
</feature>
<feature type="compositionally biased region" description="Polar residues" evidence="6">
    <location>
        <begin position="512"/>
        <end position="551"/>
    </location>
</feature>
<evidence type="ECO:0000256" key="3">
    <source>
        <dbReference type="ARBA" id="ARBA00022833"/>
    </source>
</evidence>
<dbReference type="AlphaFoldDB" id="A0AAV2RLJ1"/>
<dbReference type="GO" id="GO:0061630">
    <property type="term" value="F:ubiquitin protein ligase activity"/>
    <property type="evidence" value="ECO:0007669"/>
    <property type="project" value="TreeGrafter"/>
</dbReference>
<evidence type="ECO:0000256" key="2">
    <source>
        <dbReference type="ARBA" id="ARBA00022771"/>
    </source>
</evidence>
<accession>A0AAV2RLJ1</accession>
<comment type="caution">
    <text evidence="8">The sequence shown here is derived from an EMBL/GenBank/DDBJ whole genome shotgun (WGS) entry which is preliminary data.</text>
</comment>
<sequence length="634" mass="70048">MASTIRLSVSGADCKVCFQAYDAGWRRPRALPCGHTFCSLCMASIIKEKRLTCPGCQAQHSVEIVTQLPVNYELESLLKLQPVPEAEYYHDKAGPISLSDVMCSEHNCDVYLRCVTHKTWICQQCTTDDHPINKCKIISISEELEVRKESLLMFLNEEYEQSVQSLLRVRQSLAQVEDESKKHEEVVGHLAEIILQHRDEQGHLEVHREALEQSIEDLKDKAWVLDQATLNLQDALSVQEIVASCQEAQSNLAYIKDLADVSNIEQQSMDSILHSYKIRATTSMGLHAIHGTNSTNNDEPDKPTTSDHNDADKKQTSHKQDNNGDTDMNQKDNKPSGTSKPALKSTINKESQPYSQNPPVSYNNKSNVQNTATNKNKSDYQNTATFPVSKSSNQNTGLSNLKQIQSHNRVSYKDLASNDERSHLSINSMQKNQICSTTSASSQYQAPKGTQSRPVTFGSILKSDWSCPTYKPPISSLSSPTSSHPPSMAPPAAPPRERPSLFSPRPGALIKPQSTVQSETPSSLTQTTDSYLFSPIPQNNSQSSTYSSGTRALSPVTRPLSPLTYIQPARTIPSQSTTMRSSSSSSSRTSLALHPTPMADQQKTASDYTQRSTSALRQSKLGSSSKSGRLYSYS</sequence>
<dbReference type="InterPro" id="IPR017907">
    <property type="entry name" value="Znf_RING_CS"/>
</dbReference>
<dbReference type="SMART" id="SM00184">
    <property type="entry name" value="RING"/>
    <property type="match status" value="1"/>
</dbReference>
<dbReference type="Gene3D" id="3.30.40.10">
    <property type="entry name" value="Zinc/RING finger domain, C3HC4 (zinc finger)"/>
    <property type="match status" value="1"/>
</dbReference>
<evidence type="ECO:0000313" key="9">
    <source>
        <dbReference type="Proteomes" id="UP001497623"/>
    </source>
</evidence>
<dbReference type="InterPro" id="IPR001841">
    <property type="entry name" value="Znf_RING"/>
</dbReference>
<dbReference type="PANTHER" id="PTHR25462:SF296">
    <property type="entry name" value="MEIOTIC P26, ISOFORM F"/>
    <property type="match status" value="1"/>
</dbReference>
<keyword evidence="5" id="KW-0175">Coiled coil</keyword>
<dbReference type="SUPFAM" id="SSF57845">
    <property type="entry name" value="B-box zinc-binding domain"/>
    <property type="match status" value="1"/>
</dbReference>
<evidence type="ECO:0000313" key="8">
    <source>
        <dbReference type="EMBL" id="CAL4127419.1"/>
    </source>
</evidence>
<dbReference type="GO" id="GO:0005654">
    <property type="term" value="C:nucleoplasm"/>
    <property type="evidence" value="ECO:0007669"/>
    <property type="project" value="TreeGrafter"/>
</dbReference>
<gene>
    <name evidence="8" type="ORF">MNOR_LOCUS25861</name>
</gene>
<feature type="region of interest" description="Disordered" evidence="6">
    <location>
        <begin position="473"/>
        <end position="634"/>
    </location>
</feature>
<keyword evidence="2 4" id="KW-0863">Zinc-finger</keyword>
<dbReference type="InterPro" id="IPR047153">
    <property type="entry name" value="TRIM45/56/19-like"/>
</dbReference>
<evidence type="ECO:0000256" key="4">
    <source>
        <dbReference type="PROSITE-ProRule" id="PRU00175"/>
    </source>
</evidence>
<dbReference type="PROSITE" id="PS00518">
    <property type="entry name" value="ZF_RING_1"/>
    <property type="match status" value="1"/>
</dbReference>
<dbReference type="EMBL" id="CAXKWB010025138">
    <property type="protein sequence ID" value="CAL4127419.1"/>
    <property type="molecule type" value="Genomic_DNA"/>
</dbReference>
<dbReference type="Gene3D" id="3.30.160.60">
    <property type="entry name" value="Classic Zinc Finger"/>
    <property type="match status" value="1"/>
</dbReference>
<dbReference type="SUPFAM" id="SSF57850">
    <property type="entry name" value="RING/U-box"/>
    <property type="match status" value="1"/>
</dbReference>